<gene>
    <name evidence="1" type="ORF">BpHYR1_001737</name>
</gene>
<comment type="caution">
    <text evidence="1">The sequence shown here is derived from an EMBL/GenBank/DDBJ whole genome shotgun (WGS) entry which is preliminary data.</text>
</comment>
<keyword evidence="2" id="KW-1185">Reference proteome</keyword>
<organism evidence="1 2">
    <name type="scientific">Brachionus plicatilis</name>
    <name type="common">Marine rotifer</name>
    <name type="synonym">Brachionus muelleri</name>
    <dbReference type="NCBI Taxonomy" id="10195"/>
    <lineage>
        <taxon>Eukaryota</taxon>
        <taxon>Metazoa</taxon>
        <taxon>Spiralia</taxon>
        <taxon>Gnathifera</taxon>
        <taxon>Rotifera</taxon>
        <taxon>Eurotatoria</taxon>
        <taxon>Monogononta</taxon>
        <taxon>Pseudotrocha</taxon>
        <taxon>Ploima</taxon>
        <taxon>Brachionidae</taxon>
        <taxon>Brachionus</taxon>
    </lineage>
</organism>
<accession>A0A3M7QHN2</accession>
<dbReference type="Proteomes" id="UP000276133">
    <property type="component" value="Unassembled WGS sequence"/>
</dbReference>
<protein>
    <submittedName>
        <fullName evidence="1">Uncharacterized protein</fullName>
    </submittedName>
</protein>
<name>A0A3M7QHN2_BRAPC</name>
<dbReference type="EMBL" id="REGN01006198">
    <property type="protein sequence ID" value="RNA10448.1"/>
    <property type="molecule type" value="Genomic_DNA"/>
</dbReference>
<proteinExistence type="predicted"/>
<dbReference type="AlphaFoldDB" id="A0A3M7QHN2"/>
<sequence length="169" mass="19904">MFFSWFLYNFLYLNCFQCTLYFFHHLKIQQQPFDSKSVEVLSESAILKNVKFVKISYLLKVIDSKSMERVEPENTALSIWYLSSDSKIELEFSINLQLIIDSQLLIKITSSIDYILFALNVSNINSFRLNKKKFFVLFLYTSILRYKIVSTIQQKSQVLNEGLNYSGQL</sequence>
<evidence type="ECO:0000313" key="2">
    <source>
        <dbReference type="Proteomes" id="UP000276133"/>
    </source>
</evidence>
<evidence type="ECO:0000313" key="1">
    <source>
        <dbReference type="EMBL" id="RNA10448.1"/>
    </source>
</evidence>
<reference evidence="1 2" key="1">
    <citation type="journal article" date="2018" name="Sci. Rep.">
        <title>Genomic signatures of local adaptation to the degree of environmental predictability in rotifers.</title>
        <authorList>
            <person name="Franch-Gras L."/>
            <person name="Hahn C."/>
            <person name="Garcia-Roger E.M."/>
            <person name="Carmona M.J."/>
            <person name="Serra M."/>
            <person name="Gomez A."/>
        </authorList>
    </citation>
    <scope>NUCLEOTIDE SEQUENCE [LARGE SCALE GENOMIC DNA]</scope>
    <source>
        <strain evidence="1">HYR1</strain>
    </source>
</reference>